<dbReference type="AlphaFoldDB" id="A0AA37WHA5"/>
<comment type="caution">
    <text evidence="2">The sequence shown here is derived from an EMBL/GenBank/DDBJ whole genome shotgun (WGS) entry which is preliminary data.</text>
</comment>
<dbReference type="SUPFAM" id="SSF51658">
    <property type="entry name" value="Xylose isomerase-like"/>
    <property type="match status" value="1"/>
</dbReference>
<dbReference type="InterPro" id="IPR013022">
    <property type="entry name" value="Xyl_isomerase-like_TIM-brl"/>
</dbReference>
<dbReference type="InterPro" id="IPR050312">
    <property type="entry name" value="IolE/XylAMocC-like"/>
</dbReference>
<organism evidence="2 3">
    <name type="scientific">Portibacter lacus</name>
    <dbReference type="NCBI Taxonomy" id="1099794"/>
    <lineage>
        <taxon>Bacteria</taxon>
        <taxon>Pseudomonadati</taxon>
        <taxon>Bacteroidota</taxon>
        <taxon>Saprospiria</taxon>
        <taxon>Saprospirales</taxon>
        <taxon>Haliscomenobacteraceae</taxon>
        <taxon>Portibacter</taxon>
    </lineage>
</organism>
<dbReference type="EMBL" id="BSOH01000021">
    <property type="protein sequence ID" value="GLR18540.1"/>
    <property type="molecule type" value="Genomic_DNA"/>
</dbReference>
<proteinExistence type="predicted"/>
<dbReference type="PANTHER" id="PTHR12110">
    <property type="entry name" value="HYDROXYPYRUVATE ISOMERASE"/>
    <property type="match status" value="1"/>
</dbReference>
<feature type="domain" description="Xylose isomerase-like TIM barrel" evidence="1">
    <location>
        <begin position="30"/>
        <end position="255"/>
    </location>
</feature>
<evidence type="ECO:0000313" key="3">
    <source>
        <dbReference type="Proteomes" id="UP001156666"/>
    </source>
</evidence>
<dbReference type="PANTHER" id="PTHR12110:SF41">
    <property type="entry name" value="INOSOSE DEHYDRATASE"/>
    <property type="match status" value="1"/>
</dbReference>
<keyword evidence="3" id="KW-1185">Reference proteome</keyword>
<dbReference type="Pfam" id="PF01261">
    <property type="entry name" value="AP_endonuc_2"/>
    <property type="match status" value="1"/>
</dbReference>
<protein>
    <submittedName>
        <fullName evidence="2">Tagatose 3-epimerase</fullName>
    </submittedName>
</protein>
<dbReference type="Gene3D" id="3.20.20.150">
    <property type="entry name" value="Divalent-metal-dependent TIM barrel enzymes"/>
    <property type="match status" value="1"/>
</dbReference>
<name>A0AA37WHA5_9BACT</name>
<reference evidence="2" key="1">
    <citation type="journal article" date="2014" name="Int. J. Syst. Evol. Microbiol.">
        <title>Complete genome sequence of Corynebacterium casei LMG S-19264T (=DSM 44701T), isolated from a smear-ripened cheese.</title>
        <authorList>
            <consortium name="US DOE Joint Genome Institute (JGI-PGF)"/>
            <person name="Walter F."/>
            <person name="Albersmeier A."/>
            <person name="Kalinowski J."/>
            <person name="Ruckert C."/>
        </authorList>
    </citation>
    <scope>NUCLEOTIDE SEQUENCE</scope>
    <source>
        <strain evidence="2">NBRC 108769</strain>
    </source>
</reference>
<reference evidence="2" key="2">
    <citation type="submission" date="2023-01" db="EMBL/GenBank/DDBJ databases">
        <title>Draft genome sequence of Portibacter lacus strain NBRC 108769.</title>
        <authorList>
            <person name="Sun Q."/>
            <person name="Mori K."/>
        </authorList>
    </citation>
    <scope>NUCLEOTIDE SEQUENCE</scope>
    <source>
        <strain evidence="2">NBRC 108769</strain>
    </source>
</reference>
<dbReference type="Proteomes" id="UP001156666">
    <property type="component" value="Unassembled WGS sequence"/>
</dbReference>
<evidence type="ECO:0000313" key="2">
    <source>
        <dbReference type="EMBL" id="GLR18540.1"/>
    </source>
</evidence>
<gene>
    <name evidence="2" type="ORF">GCM10007940_31560</name>
</gene>
<sequence length="287" mass="32184">MSMLKNINFGASTWLWESPFSTDSIALFPKIKALGFDLVEIPVEDPSLIDGNTVKKALADNGLKVSVCGAFGPTKDFTSDDIDLHENCFRYIEECFKLCELFEVDFLAGPMYSAVGKARMLPDEQKKVEWERAVSNLYKVCEMGKDYGQFIALEPLNRFESDLVNTADDVLRLVNDINHSNAKIILDGFHMTIEEKNIKDAIHTVKDKLIHVQVSENHRGVCGTGLTPWRDFSEGLSEIGYEGSIVIESFTPEIKELAGAVCIWKKHEGGQDDFASKGLKFIKETFK</sequence>
<evidence type="ECO:0000259" key="1">
    <source>
        <dbReference type="Pfam" id="PF01261"/>
    </source>
</evidence>
<accession>A0AA37WHA5</accession>
<dbReference type="InterPro" id="IPR036237">
    <property type="entry name" value="Xyl_isomerase-like_sf"/>
</dbReference>